<evidence type="ECO:0000256" key="1">
    <source>
        <dbReference type="ARBA" id="ARBA00001946"/>
    </source>
</evidence>
<sequence>MPGPDKLKVSEYVCDHIGLRVRVLADMQGRLVRLHLDPWSTRNKRAELGQIWRGRVLNKEPGARGCLVDIGLKQPTFLQINKTAPPNGALVDVKIKSEARFEKSAVSVLDNRASNIKLQSSDVGFLIEAAEDPFYIGVDVAGVIEGEEAADIALEAIDEALQTKCNLIGGGCIYVEPTRALISVDVDAGNRINKGNRSQFAVETNLLAADAIANKLSLSSLAGLVVIDFLKMTTKEHAIQVPSAFEGALSKYLGRKSQLARLSQFGILEVNIAHTFSPIPHIVASLDNGEWYALRFLRELERQATGSRGAFFLCNVSQRIHRWLQASSIEWSKRLVERIGKRFEIVEDATLEKSEFKIGPQK</sequence>
<evidence type="ECO:0000256" key="6">
    <source>
        <dbReference type="ARBA" id="ARBA00022842"/>
    </source>
</evidence>
<protein>
    <submittedName>
        <fullName evidence="9">Ribonuclease G and E-like protein</fullName>
    </submittedName>
</protein>
<dbReference type="InterPro" id="IPR019307">
    <property type="entry name" value="RNA-bd_AU-1/RNase_E/G"/>
</dbReference>
<keyword evidence="2" id="KW-0540">Nuclease</keyword>
<dbReference type="PANTHER" id="PTHR30001:SF1">
    <property type="entry name" value="RIBONUCLEASE E_G-LIKE PROTEIN, CHLOROPLASTIC"/>
    <property type="match status" value="1"/>
</dbReference>
<keyword evidence="10" id="KW-1185">Reference proteome</keyword>
<dbReference type="KEGG" id="hba:Hbal_1764"/>
<dbReference type="GO" id="GO:0003723">
    <property type="term" value="F:RNA binding"/>
    <property type="evidence" value="ECO:0007669"/>
    <property type="project" value="UniProtKB-KW"/>
</dbReference>
<evidence type="ECO:0000256" key="4">
    <source>
        <dbReference type="ARBA" id="ARBA00022759"/>
    </source>
</evidence>
<keyword evidence="5" id="KW-0378">Hydrolase</keyword>
<dbReference type="GO" id="GO:0005737">
    <property type="term" value="C:cytoplasm"/>
    <property type="evidence" value="ECO:0007669"/>
    <property type="project" value="TreeGrafter"/>
</dbReference>
<dbReference type="GO" id="GO:0046872">
    <property type="term" value="F:metal ion binding"/>
    <property type="evidence" value="ECO:0007669"/>
    <property type="project" value="UniProtKB-KW"/>
</dbReference>
<dbReference type="RefSeq" id="WP_015827602.1">
    <property type="nucleotide sequence ID" value="NC_012982.1"/>
</dbReference>
<evidence type="ECO:0000256" key="5">
    <source>
        <dbReference type="ARBA" id="ARBA00022801"/>
    </source>
</evidence>
<evidence type="ECO:0000313" key="9">
    <source>
        <dbReference type="EMBL" id="ACT59452.1"/>
    </source>
</evidence>
<proteinExistence type="predicted"/>
<dbReference type="EMBL" id="CP001678">
    <property type="protein sequence ID" value="ACT59452.1"/>
    <property type="molecule type" value="Genomic_DNA"/>
</dbReference>
<keyword evidence="4" id="KW-0255">Endonuclease</keyword>
<name>C6XK07_HIRBI</name>
<dbReference type="AlphaFoldDB" id="C6XK07"/>
<dbReference type="GO" id="GO:0004519">
    <property type="term" value="F:endonuclease activity"/>
    <property type="evidence" value="ECO:0007669"/>
    <property type="project" value="UniProtKB-KW"/>
</dbReference>
<dbReference type="STRING" id="582402.Hbal_1764"/>
<keyword evidence="3" id="KW-0479">Metal-binding</keyword>
<gene>
    <name evidence="9" type="ordered locus">Hbal_1764</name>
</gene>
<evidence type="ECO:0000313" key="10">
    <source>
        <dbReference type="Proteomes" id="UP000002745"/>
    </source>
</evidence>
<evidence type="ECO:0000256" key="7">
    <source>
        <dbReference type="ARBA" id="ARBA00022884"/>
    </source>
</evidence>
<evidence type="ECO:0000256" key="2">
    <source>
        <dbReference type="ARBA" id="ARBA00022722"/>
    </source>
</evidence>
<evidence type="ECO:0000256" key="3">
    <source>
        <dbReference type="ARBA" id="ARBA00022723"/>
    </source>
</evidence>
<evidence type="ECO:0000259" key="8">
    <source>
        <dbReference type="Pfam" id="PF10150"/>
    </source>
</evidence>
<dbReference type="GO" id="GO:0006364">
    <property type="term" value="P:rRNA processing"/>
    <property type="evidence" value="ECO:0007669"/>
    <property type="project" value="TreeGrafter"/>
</dbReference>
<dbReference type="Proteomes" id="UP000002745">
    <property type="component" value="Chromosome"/>
</dbReference>
<dbReference type="PANTHER" id="PTHR30001">
    <property type="entry name" value="RIBONUCLEASE"/>
    <property type="match status" value="1"/>
</dbReference>
<dbReference type="Pfam" id="PF10150">
    <property type="entry name" value="RNase_E_G"/>
    <property type="match status" value="1"/>
</dbReference>
<organism evidence="9 10">
    <name type="scientific">Hirschia baltica (strain ATCC 49814 / DSM 5838 / IFAM 1418)</name>
    <dbReference type="NCBI Taxonomy" id="582402"/>
    <lineage>
        <taxon>Bacteria</taxon>
        <taxon>Pseudomonadati</taxon>
        <taxon>Pseudomonadota</taxon>
        <taxon>Alphaproteobacteria</taxon>
        <taxon>Hyphomonadales</taxon>
        <taxon>Hyphomonadaceae</taxon>
        <taxon>Hirschia</taxon>
    </lineage>
</organism>
<dbReference type="GO" id="GO:0004540">
    <property type="term" value="F:RNA nuclease activity"/>
    <property type="evidence" value="ECO:0007669"/>
    <property type="project" value="InterPro"/>
</dbReference>
<dbReference type="InterPro" id="IPR004659">
    <property type="entry name" value="RNase_E/G"/>
</dbReference>
<dbReference type="HOGENOM" id="CLU_068875_0_0_5"/>
<feature type="domain" description="RNA-binding protein AU-1/Ribonuclease E/G" evidence="8">
    <location>
        <begin position="155"/>
        <end position="270"/>
    </location>
</feature>
<keyword evidence="7" id="KW-0694">RNA-binding</keyword>
<dbReference type="GO" id="GO:0016787">
    <property type="term" value="F:hydrolase activity"/>
    <property type="evidence" value="ECO:0007669"/>
    <property type="project" value="UniProtKB-KW"/>
</dbReference>
<accession>C6XK07</accession>
<comment type="cofactor">
    <cofactor evidence="1">
        <name>Mg(2+)</name>
        <dbReference type="ChEBI" id="CHEBI:18420"/>
    </cofactor>
</comment>
<dbReference type="OrthoDB" id="9804278at2"/>
<dbReference type="eggNOG" id="COG1530">
    <property type="taxonomic scope" value="Bacteria"/>
</dbReference>
<reference evidence="10" key="1">
    <citation type="journal article" date="2011" name="J. Bacteriol.">
        <title>Genome sequences of eight morphologically diverse alphaproteobacteria.</title>
        <authorList>
            <consortium name="US DOE Joint Genome Institute"/>
            <person name="Brown P.J."/>
            <person name="Kysela D.T."/>
            <person name="Buechlein A."/>
            <person name="Hemmerich C."/>
            <person name="Brun Y.V."/>
        </authorList>
    </citation>
    <scope>NUCLEOTIDE SEQUENCE [LARGE SCALE GENOMIC DNA]</scope>
    <source>
        <strain evidence="10">ATCC 49814 / DSM 5838 / IFAM 1418</strain>
    </source>
</reference>
<keyword evidence="6" id="KW-0460">Magnesium</keyword>